<evidence type="ECO:0000313" key="1">
    <source>
        <dbReference type="Proteomes" id="UP001652623"/>
    </source>
</evidence>
<proteinExistence type="predicted"/>
<name>A0ABM3IAZ2_ZIZJJ</name>
<accession>A0ABM3IAZ2</accession>
<dbReference type="PANTHER" id="PTHR11439:SF517">
    <property type="entry name" value="CYSTEINE-RICH RLK (RECEPTOR-LIKE PROTEIN KINASE) 8"/>
    <property type="match status" value="1"/>
</dbReference>
<evidence type="ECO:0000313" key="2">
    <source>
        <dbReference type="RefSeq" id="XP_048324673.2"/>
    </source>
</evidence>
<gene>
    <name evidence="2" type="primary">LOC125421016</name>
</gene>
<dbReference type="CDD" id="cd09272">
    <property type="entry name" value="RNase_HI_RT_Ty1"/>
    <property type="match status" value="1"/>
</dbReference>
<organism evidence="1 2">
    <name type="scientific">Ziziphus jujuba</name>
    <name type="common">Chinese jujube</name>
    <name type="synonym">Ziziphus sativa</name>
    <dbReference type="NCBI Taxonomy" id="326968"/>
    <lineage>
        <taxon>Eukaryota</taxon>
        <taxon>Viridiplantae</taxon>
        <taxon>Streptophyta</taxon>
        <taxon>Embryophyta</taxon>
        <taxon>Tracheophyta</taxon>
        <taxon>Spermatophyta</taxon>
        <taxon>Magnoliopsida</taxon>
        <taxon>eudicotyledons</taxon>
        <taxon>Gunneridae</taxon>
        <taxon>Pentapetalae</taxon>
        <taxon>rosids</taxon>
        <taxon>fabids</taxon>
        <taxon>Rosales</taxon>
        <taxon>Rhamnaceae</taxon>
        <taxon>Paliureae</taxon>
        <taxon>Ziziphus</taxon>
    </lineage>
</organism>
<keyword evidence="1" id="KW-1185">Reference proteome</keyword>
<dbReference type="PANTHER" id="PTHR11439">
    <property type="entry name" value="GAG-POL-RELATED RETROTRANSPOSON"/>
    <property type="match status" value="1"/>
</dbReference>
<dbReference type="Proteomes" id="UP001652623">
    <property type="component" value="Chromosome 10"/>
</dbReference>
<dbReference type="RefSeq" id="XP_048324673.2">
    <property type="nucleotide sequence ID" value="XM_048468716.2"/>
</dbReference>
<sequence>MESHLQAAKRVLRYLKGTVNYGIHYKKGGNGELLAFTDRDYAGDLEDKKSTSGYVFLKSSGAISWCSKKQPIVTLSTIEAEFMAATICACQGVWMKRILRELGHFDGGCITLMCDNSSTIKLSKNLVMHGRSKHIDVRCQFLRNLTKDGIIELVYCGSQDQVADIMTKPLNLEVF</sequence>
<reference evidence="2" key="1">
    <citation type="submission" date="2025-08" db="UniProtKB">
        <authorList>
            <consortium name="RefSeq"/>
        </authorList>
    </citation>
    <scope>IDENTIFICATION</scope>
    <source>
        <tissue evidence="2">Seedling</tissue>
    </source>
</reference>
<protein>
    <submittedName>
        <fullName evidence="2">Secreted RxLR effector protein 161-like</fullName>
    </submittedName>
</protein>
<dbReference type="GeneID" id="125421016"/>